<dbReference type="OrthoDB" id="3135773at2759"/>
<evidence type="ECO:0000259" key="2">
    <source>
        <dbReference type="PROSITE" id="PS50076"/>
    </source>
</evidence>
<proteinExistence type="predicted"/>
<gene>
    <name evidence="3" type="ORF">LOTGIDRAFT_231852</name>
</gene>
<evidence type="ECO:0000313" key="4">
    <source>
        <dbReference type="Proteomes" id="UP000030746"/>
    </source>
</evidence>
<protein>
    <recommendedName>
        <fullName evidence="2">J domain-containing protein</fullName>
    </recommendedName>
</protein>
<dbReference type="RefSeq" id="XP_009053262.1">
    <property type="nucleotide sequence ID" value="XM_009055014.1"/>
</dbReference>
<dbReference type="Proteomes" id="UP000030746">
    <property type="component" value="Unassembled WGS sequence"/>
</dbReference>
<evidence type="ECO:0000313" key="3">
    <source>
        <dbReference type="EMBL" id="ESO96147.1"/>
    </source>
</evidence>
<evidence type="ECO:0000256" key="1">
    <source>
        <dbReference type="SAM" id="Coils"/>
    </source>
</evidence>
<feature type="coiled-coil region" evidence="1">
    <location>
        <begin position="329"/>
        <end position="364"/>
    </location>
</feature>
<dbReference type="Gene3D" id="1.10.287.110">
    <property type="entry name" value="DnaJ domain"/>
    <property type="match status" value="1"/>
</dbReference>
<dbReference type="InterPro" id="IPR001623">
    <property type="entry name" value="DnaJ_domain"/>
</dbReference>
<name>V4AGW1_LOTGI</name>
<dbReference type="AlphaFoldDB" id="V4AGW1"/>
<sequence length="437" mass="51119">MVSISKTWREQGNAFLKKNVEGTAPVICRQNLEKSLQYYYKAENTAGDNMEDRCSAKKNSGIASLKLARILDPRKEKANLIDFYFKQALEKFSEAWEYGRGKSNEWLMGIQTLSLECFINMEDRMADDKVEDKVRQLESLTLLVLGKENKASAFSTITLLVFELALTNLAAKNFKVALSHLKDCYYPVSEGLRYSDSEEMKRTFELHQEDIYIQTCVAESMQALDIGDNMFQAAMTEEEVLNMDMIYDVLDWYRQAITLTRDKDVLLEAIAHCRLGKIYQKVLKLDDRARVYYAKCIELANTLIPRTIHQEEWYCLATEALSHYQQEDLRKEEEAKKGQREEILKEKKEELDELKKNFKDMGKVEFLIFIYKKYPPKNKKHVLGKVSDQPESPEIKKLYQKAVIHFHPDKVPSEDKVWKFMSEEIVKLLTSHYEYFK</sequence>
<dbReference type="HOGENOM" id="CLU_026189_0_0_1"/>
<dbReference type="KEGG" id="lgi:LOTGIDRAFT_231852"/>
<accession>V4AGW1</accession>
<dbReference type="OMA" id="CLNAMRD"/>
<reference evidence="3 4" key="1">
    <citation type="journal article" date="2013" name="Nature">
        <title>Insights into bilaterian evolution from three spiralian genomes.</title>
        <authorList>
            <person name="Simakov O."/>
            <person name="Marletaz F."/>
            <person name="Cho S.J."/>
            <person name="Edsinger-Gonzales E."/>
            <person name="Havlak P."/>
            <person name="Hellsten U."/>
            <person name="Kuo D.H."/>
            <person name="Larsson T."/>
            <person name="Lv J."/>
            <person name="Arendt D."/>
            <person name="Savage R."/>
            <person name="Osoegawa K."/>
            <person name="de Jong P."/>
            <person name="Grimwood J."/>
            <person name="Chapman J.A."/>
            <person name="Shapiro H."/>
            <person name="Aerts A."/>
            <person name="Otillar R.P."/>
            <person name="Terry A.Y."/>
            <person name="Boore J.L."/>
            <person name="Grigoriev I.V."/>
            <person name="Lindberg D.R."/>
            <person name="Seaver E.C."/>
            <person name="Weisblat D.A."/>
            <person name="Putnam N.H."/>
            <person name="Rokhsar D.S."/>
        </authorList>
    </citation>
    <scope>NUCLEOTIDE SEQUENCE [LARGE SCALE GENOMIC DNA]</scope>
</reference>
<organism evidence="3 4">
    <name type="scientific">Lottia gigantea</name>
    <name type="common">Giant owl limpet</name>
    <dbReference type="NCBI Taxonomy" id="225164"/>
    <lineage>
        <taxon>Eukaryota</taxon>
        <taxon>Metazoa</taxon>
        <taxon>Spiralia</taxon>
        <taxon>Lophotrochozoa</taxon>
        <taxon>Mollusca</taxon>
        <taxon>Gastropoda</taxon>
        <taxon>Patellogastropoda</taxon>
        <taxon>Lottioidea</taxon>
        <taxon>Lottiidae</taxon>
        <taxon>Lottia</taxon>
    </lineage>
</organism>
<dbReference type="EMBL" id="KB201549">
    <property type="protein sequence ID" value="ESO96147.1"/>
    <property type="molecule type" value="Genomic_DNA"/>
</dbReference>
<keyword evidence="1" id="KW-0175">Coiled coil</keyword>
<dbReference type="GeneID" id="20248737"/>
<dbReference type="InterPro" id="IPR036869">
    <property type="entry name" value="J_dom_sf"/>
</dbReference>
<feature type="domain" description="J" evidence="2">
    <location>
        <begin position="378"/>
        <end position="437"/>
    </location>
</feature>
<keyword evidence="4" id="KW-1185">Reference proteome</keyword>
<dbReference type="SUPFAM" id="SSF46565">
    <property type="entry name" value="Chaperone J-domain"/>
    <property type="match status" value="1"/>
</dbReference>
<dbReference type="PROSITE" id="PS50076">
    <property type="entry name" value="DNAJ_2"/>
    <property type="match status" value="1"/>
</dbReference>
<dbReference type="CTD" id="20248737"/>